<dbReference type="EMBL" id="BARV01000115">
    <property type="protein sequence ID" value="GAH93631.1"/>
    <property type="molecule type" value="Genomic_DNA"/>
</dbReference>
<sequence>MFTVITLPEDFVSSIIGYMSGLFGDLAPYITLILGVILGMLVISILINALRR</sequence>
<comment type="caution">
    <text evidence="2">The sequence shown here is derived from an EMBL/GenBank/DDBJ whole genome shotgun (WGS) entry which is preliminary data.</text>
</comment>
<evidence type="ECO:0000256" key="1">
    <source>
        <dbReference type="SAM" id="Phobius"/>
    </source>
</evidence>
<keyword evidence="1" id="KW-1133">Transmembrane helix</keyword>
<organism evidence="2">
    <name type="scientific">marine sediment metagenome</name>
    <dbReference type="NCBI Taxonomy" id="412755"/>
    <lineage>
        <taxon>unclassified sequences</taxon>
        <taxon>metagenomes</taxon>
        <taxon>ecological metagenomes</taxon>
    </lineage>
</organism>
<accession>X1JG01</accession>
<dbReference type="AlphaFoldDB" id="X1JG01"/>
<name>X1JG01_9ZZZZ</name>
<feature type="transmembrane region" description="Helical" evidence="1">
    <location>
        <begin position="26"/>
        <end position="50"/>
    </location>
</feature>
<keyword evidence="1" id="KW-0472">Membrane</keyword>
<gene>
    <name evidence="2" type="ORF">S06H3_00610</name>
</gene>
<reference evidence="2" key="1">
    <citation type="journal article" date="2014" name="Front. Microbiol.">
        <title>High frequency of phylogenetically diverse reductive dehalogenase-homologous genes in deep subseafloor sedimentary metagenomes.</title>
        <authorList>
            <person name="Kawai M."/>
            <person name="Futagami T."/>
            <person name="Toyoda A."/>
            <person name="Takaki Y."/>
            <person name="Nishi S."/>
            <person name="Hori S."/>
            <person name="Arai W."/>
            <person name="Tsubouchi T."/>
            <person name="Morono Y."/>
            <person name="Uchiyama I."/>
            <person name="Ito T."/>
            <person name="Fujiyama A."/>
            <person name="Inagaki F."/>
            <person name="Takami H."/>
        </authorList>
    </citation>
    <scope>NUCLEOTIDE SEQUENCE</scope>
    <source>
        <strain evidence="2">Expedition CK06-06</strain>
    </source>
</reference>
<proteinExistence type="predicted"/>
<keyword evidence="1" id="KW-0812">Transmembrane</keyword>
<evidence type="ECO:0000313" key="2">
    <source>
        <dbReference type="EMBL" id="GAH93631.1"/>
    </source>
</evidence>
<protein>
    <submittedName>
        <fullName evidence="2">Uncharacterized protein</fullName>
    </submittedName>
</protein>